<dbReference type="Pfam" id="PF18602">
    <property type="entry name" value="Rap1a"/>
    <property type="match status" value="1"/>
</dbReference>
<feature type="chain" id="PRO_5043510371" evidence="1">
    <location>
        <begin position="25"/>
        <end position="115"/>
    </location>
</feature>
<keyword evidence="1" id="KW-0732">Signal</keyword>
<accession>A0AAW7HRM5</accession>
<gene>
    <name evidence="3" type="ORF">LU674_011150</name>
</gene>
<dbReference type="RefSeq" id="WP_232897042.1">
    <property type="nucleotide sequence ID" value="NZ_JAJSRF020000001.1"/>
</dbReference>
<proteinExistence type="predicted"/>
<evidence type="ECO:0000313" key="4">
    <source>
        <dbReference type="Proteomes" id="UP001165439"/>
    </source>
</evidence>
<reference evidence="3" key="1">
    <citation type="submission" date="2023-06" db="EMBL/GenBank/DDBJ databases">
        <title>MBL-encoding genomic islands in Pseudomonas spp. in Poland.</title>
        <authorList>
            <person name="Urbanowicz P."/>
            <person name="Izdebski R."/>
            <person name="Biedrzycka M."/>
            <person name="Gniadkowski M."/>
        </authorList>
    </citation>
    <scope>NUCLEOTIDE SEQUENCE</scope>
    <source>
        <strain evidence="3">NMI5768_13</strain>
    </source>
</reference>
<name>A0AAW7HRM5_9PSED</name>
<organism evidence="3 4">
    <name type="scientific">Pseudomonas alloputida</name>
    <dbReference type="NCBI Taxonomy" id="1940621"/>
    <lineage>
        <taxon>Bacteria</taxon>
        <taxon>Pseudomonadati</taxon>
        <taxon>Pseudomonadota</taxon>
        <taxon>Gammaproteobacteria</taxon>
        <taxon>Pseudomonadales</taxon>
        <taxon>Pseudomonadaceae</taxon>
        <taxon>Pseudomonas</taxon>
    </lineage>
</organism>
<dbReference type="Proteomes" id="UP001165439">
    <property type="component" value="Unassembled WGS sequence"/>
</dbReference>
<feature type="domain" description="Rap1a immunity protein" evidence="2">
    <location>
        <begin position="27"/>
        <end position="111"/>
    </location>
</feature>
<comment type="caution">
    <text evidence="3">The sequence shown here is derived from an EMBL/GenBank/DDBJ whole genome shotgun (WGS) entry which is preliminary data.</text>
</comment>
<dbReference type="EMBL" id="JAJSRF020000001">
    <property type="protein sequence ID" value="MDM3952882.1"/>
    <property type="molecule type" value="Genomic_DNA"/>
</dbReference>
<sequence length="115" mass="12347">MPAYVKRLLIASAALIAIPSSAYAFTGNDLSFWLKIYEKRNEPGSGWDPGAFIGYVGGVSEVVQGVLFCAPDTATHGQSAAIVAKYLKDHPEQWDKPASSIVITALSNAYPKCKK</sequence>
<dbReference type="Gene3D" id="1.10.890.40">
    <property type="match status" value="1"/>
</dbReference>
<evidence type="ECO:0000259" key="2">
    <source>
        <dbReference type="Pfam" id="PF18602"/>
    </source>
</evidence>
<evidence type="ECO:0000313" key="3">
    <source>
        <dbReference type="EMBL" id="MDM3952882.1"/>
    </source>
</evidence>
<dbReference type="InterPro" id="IPR041238">
    <property type="entry name" value="Rap1a"/>
</dbReference>
<dbReference type="AlphaFoldDB" id="A0AAW7HRM5"/>
<feature type="signal peptide" evidence="1">
    <location>
        <begin position="1"/>
        <end position="24"/>
    </location>
</feature>
<protein>
    <submittedName>
        <fullName evidence="3">Rap1a/Tai family immunity protein</fullName>
    </submittedName>
</protein>
<evidence type="ECO:0000256" key="1">
    <source>
        <dbReference type="SAM" id="SignalP"/>
    </source>
</evidence>